<dbReference type="InterPro" id="IPR025944">
    <property type="entry name" value="Sigma_54_int_dom_CS"/>
</dbReference>
<dbReference type="Pfam" id="PF25601">
    <property type="entry name" value="AAA_lid_14"/>
    <property type="match status" value="1"/>
</dbReference>
<dbReference type="InterPro" id="IPR003593">
    <property type="entry name" value="AAA+_ATPase"/>
</dbReference>
<dbReference type="Gene3D" id="3.40.50.300">
    <property type="entry name" value="P-loop containing nucleotide triphosphate hydrolases"/>
    <property type="match status" value="1"/>
</dbReference>
<dbReference type="GO" id="GO:0005524">
    <property type="term" value="F:ATP binding"/>
    <property type="evidence" value="ECO:0007669"/>
    <property type="project" value="UniProtKB-KW"/>
</dbReference>
<evidence type="ECO:0000256" key="4">
    <source>
        <dbReference type="ARBA" id="ARBA00023125"/>
    </source>
</evidence>
<proteinExistence type="predicted"/>
<dbReference type="PRINTS" id="PR01590">
    <property type="entry name" value="HTHFIS"/>
</dbReference>
<dbReference type="InterPro" id="IPR009057">
    <property type="entry name" value="Homeodomain-like_sf"/>
</dbReference>
<dbReference type="InterPro" id="IPR002078">
    <property type="entry name" value="Sigma_54_int"/>
</dbReference>
<dbReference type="SUPFAM" id="SSF46689">
    <property type="entry name" value="Homeodomain-like"/>
    <property type="match status" value="1"/>
</dbReference>
<evidence type="ECO:0000256" key="5">
    <source>
        <dbReference type="ARBA" id="ARBA00023163"/>
    </source>
</evidence>
<accession>A0A5C6F8T0</accession>
<comment type="caution">
    <text evidence="7">The sequence shown here is derived from an EMBL/GenBank/DDBJ whole genome shotgun (WGS) entry which is preliminary data.</text>
</comment>
<dbReference type="InterPro" id="IPR029016">
    <property type="entry name" value="GAF-like_dom_sf"/>
</dbReference>
<dbReference type="Pfam" id="PF00158">
    <property type="entry name" value="Sigma54_activat"/>
    <property type="match status" value="1"/>
</dbReference>
<evidence type="ECO:0000313" key="8">
    <source>
        <dbReference type="Proteomes" id="UP000318288"/>
    </source>
</evidence>
<dbReference type="PANTHER" id="PTHR32071">
    <property type="entry name" value="TRANSCRIPTIONAL REGULATORY PROTEIN"/>
    <property type="match status" value="1"/>
</dbReference>
<evidence type="ECO:0000259" key="6">
    <source>
        <dbReference type="PROSITE" id="PS50045"/>
    </source>
</evidence>
<dbReference type="InterPro" id="IPR027417">
    <property type="entry name" value="P-loop_NTPase"/>
</dbReference>
<dbReference type="InterPro" id="IPR003018">
    <property type="entry name" value="GAF"/>
</dbReference>
<dbReference type="EMBL" id="SJPW01000003">
    <property type="protein sequence ID" value="TWU57000.1"/>
    <property type="molecule type" value="Genomic_DNA"/>
</dbReference>
<dbReference type="Proteomes" id="UP000318288">
    <property type="component" value="Unassembled WGS sequence"/>
</dbReference>
<organism evidence="7 8">
    <name type="scientific">Rubripirellula tenax</name>
    <dbReference type="NCBI Taxonomy" id="2528015"/>
    <lineage>
        <taxon>Bacteria</taxon>
        <taxon>Pseudomonadati</taxon>
        <taxon>Planctomycetota</taxon>
        <taxon>Planctomycetia</taxon>
        <taxon>Pirellulales</taxon>
        <taxon>Pirellulaceae</taxon>
        <taxon>Rubripirellula</taxon>
    </lineage>
</organism>
<keyword evidence="8" id="KW-1185">Reference proteome</keyword>
<feature type="domain" description="Sigma-54 factor interaction" evidence="6">
    <location>
        <begin position="291"/>
        <end position="520"/>
    </location>
</feature>
<evidence type="ECO:0000256" key="1">
    <source>
        <dbReference type="ARBA" id="ARBA00022741"/>
    </source>
</evidence>
<protein>
    <submittedName>
        <fullName evidence="7">Nitrogen fixation protein VnfA</fullName>
    </submittedName>
</protein>
<name>A0A5C6F8T0_9BACT</name>
<dbReference type="InterPro" id="IPR002197">
    <property type="entry name" value="HTH_Fis"/>
</dbReference>
<dbReference type="Pfam" id="PF01590">
    <property type="entry name" value="GAF"/>
    <property type="match status" value="1"/>
</dbReference>
<dbReference type="Gene3D" id="1.10.8.60">
    <property type="match status" value="1"/>
</dbReference>
<dbReference type="AlphaFoldDB" id="A0A5C6F8T0"/>
<dbReference type="PANTHER" id="PTHR32071:SF57">
    <property type="entry name" value="C4-DICARBOXYLATE TRANSPORT TRANSCRIPTIONAL REGULATORY PROTEIN DCTD"/>
    <property type="match status" value="1"/>
</dbReference>
<keyword evidence="4" id="KW-0238">DNA-binding</keyword>
<dbReference type="SUPFAM" id="SSF52540">
    <property type="entry name" value="P-loop containing nucleoside triphosphate hydrolases"/>
    <property type="match status" value="1"/>
</dbReference>
<dbReference type="Pfam" id="PF02954">
    <property type="entry name" value="HTH_8"/>
    <property type="match status" value="1"/>
</dbReference>
<keyword evidence="5" id="KW-0804">Transcription</keyword>
<dbReference type="InterPro" id="IPR058031">
    <property type="entry name" value="AAA_lid_NorR"/>
</dbReference>
<keyword evidence="3" id="KW-0805">Transcription regulation</keyword>
<keyword evidence="1" id="KW-0547">Nucleotide-binding</keyword>
<evidence type="ECO:0000256" key="3">
    <source>
        <dbReference type="ARBA" id="ARBA00023015"/>
    </source>
</evidence>
<dbReference type="Gene3D" id="3.30.450.40">
    <property type="match status" value="1"/>
</dbReference>
<dbReference type="SMART" id="SM00382">
    <property type="entry name" value="AAA"/>
    <property type="match status" value="1"/>
</dbReference>
<dbReference type="GO" id="GO:0006355">
    <property type="term" value="P:regulation of DNA-templated transcription"/>
    <property type="evidence" value="ECO:0007669"/>
    <property type="project" value="InterPro"/>
</dbReference>
<dbReference type="SUPFAM" id="SSF55781">
    <property type="entry name" value="GAF domain-like"/>
    <property type="match status" value="1"/>
</dbReference>
<dbReference type="SMART" id="SM00065">
    <property type="entry name" value="GAF"/>
    <property type="match status" value="1"/>
</dbReference>
<reference evidence="7 8" key="1">
    <citation type="submission" date="2019-02" db="EMBL/GenBank/DDBJ databases">
        <title>Deep-cultivation of Planctomycetes and their phenomic and genomic characterization uncovers novel biology.</title>
        <authorList>
            <person name="Wiegand S."/>
            <person name="Jogler M."/>
            <person name="Boedeker C."/>
            <person name="Pinto D."/>
            <person name="Vollmers J."/>
            <person name="Rivas-Marin E."/>
            <person name="Kohn T."/>
            <person name="Peeters S.H."/>
            <person name="Heuer A."/>
            <person name="Rast P."/>
            <person name="Oberbeckmann S."/>
            <person name="Bunk B."/>
            <person name="Jeske O."/>
            <person name="Meyerdierks A."/>
            <person name="Storesund J.E."/>
            <person name="Kallscheuer N."/>
            <person name="Luecker S."/>
            <person name="Lage O.M."/>
            <person name="Pohl T."/>
            <person name="Merkel B.J."/>
            <person name="Hornburger P."/>
            <person name="Mueller R.-W."/>
            <person name="Bruemmer F."/>
            <person name="Labrenz M."/>
            <person name="Spormann A.M."/>
            <person name="Op Den Camp H."/>
            <person name="Overmann J."/>
            <person name="Amann R."/>
            <person name="Jetten M.S.M."/>
            <person name="Mascher T."/>
            <person name="Medema M.H."/>
            <person name="Devos D.P."/>
            <person name="Kaster A.-K."/>
            <person name="Ovreas L."/>
            <person name="Rohde M."/>
            <person name="Galperin M.Y."/>
            <person name="Jogler C."/>
        </authorList>
    </citation>
    <scope>NUCLEOTIDE SEQUENCE [LARGE SCALE GENOMIC DNA]</scope>
    <source>
        <strain evidence="7 8">Poly51</strain>
    </source>
</reference>
<dbReference type="CDD" id="cd00009">
    <property type="entry name" value="AAA"/>
    <property type="match status" value="1"/>
</dbReference>
<sequence length="605" mass="66188">MGGVAGGLVTQCRGVWKAGPWSGDTSALPERLIGEVLDRASGPSPGATFSSGWCISPIFQQATTSALVVQIKDSDRTDDQIRKTAELFAGMLGQAMNGSQQARRIDQLSAVLSAAAQWQQLDDVEALLAKIADTATRLLGCERASIFLWDRRRSKLVGRPALGIEDKFLEVADDAGVVGEVLRSGEAKIWNAGSDDESRVNRRVDKTLAFQTRSLVAVPMSRSQDMLRREELIGVFEAINRVDDDFDDSDAALLADLATHAAVAIESLQTRRRLVESRDRLVDDAASSTPLIGSHASIEAVRRSASKVAKTDLTVLVLGKNGTGKEVLARNIHYESDRRSGPFVAVNCAALVETLLESELFGHEKGAFTDAHQTRVGKFEMATGGTLFLDEVGDMSPGGQAKLLRVLEEKVVVRVGGSQTIPVDVRVIAATNQPLEDLIAERRFREDLFFRLNVVSLTLPPLRDRGDDVLLLADHFLEKFCYQIGRQVPKWSPAAESTLQNHMWPGNIRELRNTIERVCYLTSEDLIESEDLGIAGTANNRLGGTVRIDMPIELSESTRLFQVSHIERAIESSGGNMTEAASRLGLHRSNLYRKMRQLGMQTSGE</sequence>
<evidence type="ECO:0000313" key="7">
    <source>
        <dbReference type="EMBL" id="TWU57000.1"/>
    </source>
</evidence>
<gene>
    <name evidence="7" type="primary">vnfA_1</name>
    <name evidence="7" type="ORF">Poly51_29210</name>
</gene>
<keyword evidence="2" id="KW-0067">ATP-binding</keyword>
<dbReference type="GO" id="GO:0043565">
    <property type="term" value="F:sequence-specific DNA binding"/>
    <property type="evidence" value="ECO:0007669"/>
    <property type="project" value="InterPro"/>
</dbReference>
<dbReference type="PROSITE" id="PS00688">
    <property type="entry name" value="SIGMA54_INTERACT_3"/>
    <property type="match status" value="1"/>
</dbReference>
<dbReference type="PROSITE" id="PS50045">
    <property type="entry name" value="SIGMA54_INTERACT_4"/>
    <property type="match status" value="1"/>
</dbReference>
<evidence type="ECO:0000256" key="2">
    <source>
        <dbReference type="ARBA" id="ARBA00022840"/>
    </source>
</evidence>
<dbReference type="Gene3D" id="1.10.10.60">
    <property type="entry name" value="Homeodomain-like"/>
    <property type="match status" value="1"/>
</dbReference>
<dbReference type="FunFam" id="3.40.50.300:FF:000006">
    <property type="entry name" value="DNA-binding transcriptional regulator NtrC"/>
    <property type="match status" value="1"/>
</dbReference>